<feature type="transmembrane region" description="Helical" evidence="1">
    <location>
        <begin position="74"/>
        <end position="95"/>
    </location>
</feature>
<feature type="transmembrane region" description="Helical" evidence="1">
    <location>
        <begin position="12"/>
        <end position="32"/>
    </location>
</feature>
<dbReference type="STRING" id="633194.SAMN05421759_102159"/>
<dbReference type="Pfam" id="PF04397">
    <property type="entry name" value="LytTR"/>
    <property type="match status" value="1"/>
</dbReference>
<dbReference type="InterPro" id="IPR007492">
    <property type="entry name" value="LytTR_DNA-bd_dom"/>
</dbReference>
<reference evidence="4" key="1">
    <citation type="submission" date="2017-01" db="EMBL/GenBank/DDBJ databases">
        <authorList>
            <person name="Varghese N."/>
            <person name="Submissions S."/>
        </authorList>
    </citation>
    <scope>NUCLEOTIDE SEQUENCE [LARGE SCALE GENOMIC DNA]</scope>
    <source>
        <strain evidence="4">DSM 29430</strain>
    </source>
</reference>
<protein>
    <submittedName>
        <fullName evidence="3">LytTr DNA-binding domain-containing protein</fullName>
    </submittedName>
</protein>
<gene>
    <name evidence="3" type="ORF">SAMN05421759_102159</name>
</gene>
<organism evidence="3 4">
    <name type="scientific">Roseivivax lentus</name>
    <dbReference type="NCBI Taxonomy" id="633194"/>
    <lineage>
        <taxon>Bacteria</taxon>
        <taxon>Pseudomonadati</taxon>
        <taxon>Pseudomonadota</taxon>
        <taxon>Alphaproteobacteria</taxon>
        <taxon>Rhodobacterales</taxon>
        <taxon>Roseobacteraceae</taxon>
        <taxon>Roseivivax</taxon>
    </lineage>
</organism>
<dbReference type="GO" id="GO:0003677">
    <property type="term" value="F:DNA binding"/>
    <property type="evidence" value="ECO:0007669"/>
    <property type="project" value="UniProtKB-KW"/>
</dbReference>
<evidence type="ECO:0000313" key="3">
    <source>
        <dbReference type="EMBL" id="SIS66265.1"/>
    </source>
</evidence>
<keyword evidence="3" id="KW-0238">DNA-binding</keyword>
<keyword evidence="1" id="KW-0812">Transmembrane</keyword>
<accession>A0A1N7KXF2</accession>
<feature type="transmembrane region" description="Helical" evidence="1">
    <location>
        <begin position="126"/>
        <end position="144"/>
    </location>
</feature>
<evidence type="ECO:0000256" key="1">
    <source>
        <dbReference type="SAM" id="Phobius"/>
    </source>
</evidence>
<dbReference type="AlphaFoldDB" id="A0A1N7KXF2"/>
<keyword evidence="1" id="KW-1133">Transmembrane helix</keyword>
<proteinExistence type="predicted"/>
<keyword evidence="1" id="KW-0472">Membrane</keyword>
<evidence type="ECO:0000259" key="2">
    <source>
        <dbReference type="PROSITE" id="PS50930"/>
    </source>
</evidence>
<feature type="transmembrane region" description="Helical" evidence="1">
    <location>
        <begin position="44"/>
        <end position="62"/>
    </location>
</feature>
<dbReference type="Proteomes" id="UP000186684">
    <property type="component" value="Unassembled WGS sequence"/>
</dbReference>
<dbReference type="EMBL" id="FTOQ01000002">
    <property type="protein sequence ID" value="SIS66265.1"/>
    <property type="molecule type" value="Genomic_DNA"/>
</dbReference>
<sequence length="280" mass="31040">MGNLRKSTDNLWLHSALVCTVAVLILTASRTIGTVGEERDPFDTFVHSVILVGVSYPFQTLFASTAMSMFGAKLPLWLCAIVGCIVAAIPASVLSPTISWVAGVMPTGEAIVETREEFFQNVSSRLHYVFLLFATLGTLFWMLLNYRWWVEHLQGARGTAEQDRQNEEAASADVAHLLRKLPVQKRGRLLALSAEQHYVRVRTEAGEDLVLMPFSEAIASLPNDLGMRIHRSHWVSRNAVDKVKAARSSLMVILENGTELPVSRSFSGAVRETWSDLIES</sequence>
<name>A0A1N7KXF2_9RHOB</name>
<dbReference type="PROSITE" id="PS50930">
    <property type="entry name" value="HTH_LYTTR"/>
    <property type="match status" value="1"/>
</dbReference>
<dbReference type="SMART" id="SM00850">
    <property type="entry name" value="LytTR"/>
    <property type="match status" value="1"/>
</dbReference>
<keyword evidence="4" id="KW-1185">Reference proteome</keyword>
<dbReference type="Gene3D" id="2.40.50.1020">
    <property type="entry name" value="LytTr DNA-binding domain"/>
    <property type="match status" value="1"/>
</dbReference>
<feature type="domain" description="HTH LytTR-type" evidence="2">
    <location>
        <begin position="177"/>
        <end position="276"/>
    </location>
</feature>
<evidence type="ECO:0000313" key="4">
    <source>
        <dbReference type="Proteomes" id="UP000186684"/>
    </source>
</evidence>